<reference evidence="3 4" key="1">
    <citation type="submission" date="2015-12" db="EMBL/GenBank/DDBJ databases">
        <title>Phylogenomics in the description of a new species in the Pseudomonas syringae group.</title>
        <authorList>
            <person name="Busquets A."/>
            <person name="Gomila M."/>
            <person name="Beiki F."/>
            <person name="Rahimian H."/>
            <person name="Mulet M."/>
            <person name="Sanchez D."/>
            <person name="Garcia-Valdes E."/>
            <person name="Lalucat J."/>
        </authorList>
    </citation>
    <scope>NUCLEOTIDE SEQUENCE [LARGE SCALE GENOMIC DNA]</scope>
    <source>
        <strain evidence="3 4">S25</strain>
    </source>
</reference>
<dbReference type="RefSeq" id="WP_243246978.1">
    <property type="nucleotide sequence ID" value="NZ_LOHG01000008.1"/>
</dbReference>
<dbReference type="Proteomes" id="UP001320513">
    <property type="component" value="Unassembled WGS sequence"/>
</dbReference>
<evidence type="ECO:0000256" key="1">
    <source>
        <dbReference type="SAM" id="MobiDB-lite"/>
    </source>
</evidence>
<protein>
    <recommendedName>
        <fullName evidence="2">DUF6651 domain-containing protein</fullName>
    </recommendedName>
</protein>
<feature type="domain" description="DUF6651" evidence="2">
    <location>
        <begin position="127"/>
        <end position="227"/>
    </location>
</feature>
<evidence type="ECO:0000313" key="4">
    <source>
        <dbReference type="Proteomes" id="UP001320513"/>
    </source>
</evidence>
<evidence type="ECO:0000313" key="3">
    <source>
        <dbReference type="EMBL" id="MCI8210757.1"/>
    </source>
</evidence>
<feature type="region of interest" description="Disordered" evidence="1">
    <location>
        <begin position="214"/>
        <end position="262"/>
    </location>
</feature>
<name>A0ABS9ZKK3_9PSED</name>
<comment type="caution">
    <text evidence="3">The sequence shown here is derived from an EMBL/GenBank/DDBJ whole genome shotgun (WGS) entry which is preliminary data.</text>
</comment>
<gene>
    <name evidence="3" type="ORF">AUC61_14560</name>
</gene>
<dbReference type="Pfam" id="PF20356">
    <property type="entry name" value="DUF6651"/>
    <property type="match status" value="1"/>
</dbReference>
<proteinExistence type="predicted"/>
<evidence type="ECO:0000259" key="2">
    <source>
        <dbReference type="Pfam" id="PF20356"/>
    </source>
</evidence>
<dbReference type="InterPro" id="IPR046593">
    <property type="entry name" value="DUF6651"/>
</dbReference>
<accession>A0ABS9ZKK3</accession>
<feature type="compositionally biased region" description="Gly residues" evidence="1">
    <location>
        <begin position="218"/>
        <end position="233"/>
    </location>
</feature>
<keyword evidence="4" id="KW-1185">Reference proteome</keyword>
<dbReference type="EMBL" id="LOHG01000008">
    <property type="protein sequence ID" value="MCI8210757.1"/>
    <property type="molecule type" value="Genomic_DNA"/>
</dbReference>
<sequence>MKLKLDEQGHVVVQDGRPVYVHDDGKEVPFDAVGTVNTITRLNGEAKSHRERAESAEGKLKGFEGIEDGDAARHALETLKNLDEGKLIQAGKVDEIKQAAAKAAQEQVAAASKTHAEELAKAKQGLDQRDQTIHGLLIGGSFKGSKLISEKFAIPADLVEARFGQNFKVEENKVVAYDGAGNKIFSRARPGELADFEEALESIVEQYPYKDHILKSSGGNGGGAPNSGGGGNGKKTVTRQHFDSLDPTAKAEFARSGGEVTD</sequence>
<organism evidence="3 4">
    <name type="scientific">Pseudomonas maioricensis</name>
    <dbReference type="NCBI Taxonomy" id="1766623"/>
    <lineage>
        <taxon>Bacteria</taxon>
        <taxon>Pseudomonadati</taxon>
        <taxon>Pseudomonadota</taxon>
        <taxon>Gammaproteobacteria</taxon>
        <taxon>Pseudomonadales</taxon>
        <taxon>Pseudomonadaceae</taxon>
        <taxon>Pseudomonas</taxon>
    </lineage>
</organism>